<organism evidence="1 2">
    <name type="scientific">Phytophthora oleae</name>
    <dbReference type="NCBI Taxonomy" id="2107226"/>
    <lineage>
        <taxon>Eukaryota</taxon>
        <taxon>Sar</taxon>
        <taxon>Stramenopiles</taxon>
        <taxon>Oomycota</taxon>
        <taxon>Peronosporomycetes</taxon>
        <taxon>Peronosporales</taxon>
        <taxon>Peronosporaceae</taxon>
        <taxon>Phytophthora</taxon>
    </lineage>
</organism>
<sequence length="197" mass="21669">MSSTTIWNVAAEYFRMFRFGVNASSRPGVVTPSSSFQAEAQRSFLCSTMASNVISETGFGVDALMDNWSFVTKFHPDIDVQLVCLENGADGFMVGRTLGRLTITENTLRNAFPHLLSDGLDTERAQLAHKLLGQQVVMRGCVQFEWDSEMGRIDRVQHKADLLAPLLDLLGSLEAVSCVFDNALVTPESTSVAWGEQ</sequence>
<proteinExistence type="predicted"/>
<dbReference type="AlphaFoldDB" id="A0ABD3G715"/>
<evidence type="ECO:0000313" key="2">
    <source>
        <dbReference type="Proteomes" id="UP001632037"/>
    </source>
</evidence>
<dbReference type="Proteomes" id="UP001632037">
    <property type="component" value="Unassembled WGS sequence"/>
</dbReference>
<keyword evidence="2" id="KW-1185">Reference proteome</keyword>
<gene>
    <name evidence="1" type="ORF">V7S43_001672</name>
</gene>
<comment type="caution">
    <text evidence="1">The sequence shown here is derived from an EMBL/GenBank/DDBJ whole genome shotgun (WGS) entry which is preliminary data.</text>
</comment>
<protein>
    <submittedName>
        <fullName evidence="1">Uncharacterized protein</fullName>
    </submittedName>
</protein>
<dbReference type="EMBL" id="JBIMZQ010000002">
    <property type="protein sequence ID" value="KAL3673987.1"/>
    <property type="molecule type" value="Genomic_DNA"/>
</dbReference>
<accession>A0ABD3G715</accession>
<evidence type="ECO:0000313" key="1">
    <source>
        <dbReference type="EMBL" id="KAL3673987.1"/>
    </source>
</evidence>
<name>A0ABD3G715_9STRA</name>
<reference evidence="1 2" key="1">
    <citation type="submission" date="2024-09" db="EMBL/GenBank/DDBJ databases">
        <title>Genome sequencing and assembly of Phytophthora oleae, isolate VK10A, causative agent of rot of olive drupes.</title>
        <authorList>
            <person name="Conti Taguali S."/>
            <person name="Riolo M."/>
            <person name="La Spada F."/>
            <person name="Cacciola S.O."/>
            <person name="Dionisio G."/>
        </authorList>
    </citation>
    <scope>NUCLEOTIDE SEQUENCE [LARGE SCALE GENOMIC DNA]</scope>
    <source>
        <strain evidence="1 2">VK10A</strain>
    </source>
</reference>